<dbReference type="EMBL" id="CAJPIN010041380">
    <property type="protein sequence ID" value="CAG2065260.1"/>
    <property type="molecule type" value="Genomic_DNA"/>
</dbReference>
<keyword evidence="2" id="KW-0560">Oxidoreductase</keyword>
<protein>
    <recommendedName>
        <fullName evidence="6">Cytochrome P450</fullName>
    </recommendedName>
</protein>
<dbReference type="SUPFAM" id="SSF48264">
    <property type="entry name" value="Cytochrome P450"/>
    <property type="match status" value="1"/>
</dbReference>
<feature type="non-terminal residue" evidence="4">
    <location>
        <position position="122"/>
    </location>
</feature>
<gene>
    <name evidence="4" type="ORF">TPAB3V08_LOCUS12204</name>
</gene>
<evidence type="ECO:0000256" key="2">
    <source>
        <dbReference type="ARBA" id="ARBA00023033"/>
    </source>
</evidence>
<comment type="similarity">
    <text evidence="1">Belongs to the cytochrome P450 family.</text>
</comment>
<evidence type="ECO:0000256" key="3">
    <source>
        <dbReference type="SAM" id="MobiDB-lite"/>
    </source>
</evidence>
<evidence type="ECO:0000256" key="1">
    <source>
        <dbReference type="ARBA" id="ARBA00010617"/>
    </source>
</evidence>
<feature type="region of interest" description="Disordered" evidence="3">
    <location>
        <begin position="1"/>
        <end position="23"/>
    </location>
</feature>
<name>A0ABN7PIL1_TIMPD</name>
<accession>A0ABN7PIL1</accession>
<dbReference type="Proteomes" id="UP001153148">
    <property type="component" value="Unassembled WGS sequence"/>
</dbReference>
<organism evidence="4 5">
    <name type="scientific">Timema podura</name>
    <name type="common">Walking stick</name>
    <dbReference type="NCBI Taxonomy" id="61482"/>
    <lineage>
        <taxon>Eukaryota</taxon>
        <taxon>Metazoa</taxon>
        <taxon>Ecdysozoa</taxon>
        <taxon>Arthropoda</taxon>
        <taxon>Hexapoda</taxon>
        <taxon>Insecta</taxon>
        <taxon>Pterygota</taxon>
        <taxon>Neoptera</taxon>
        <taxon>Polyneoptera</taxon>
        <taxon>Phasmatodea</taxon>
        <taxon>Timematodea</taxon>
        <taxon>Timematoidea</taxon>
        <taxon>Timematidae</taxon>
        <taxon>Timema</taxon>
    </lineage>
</organism>
<dbReference type="Gene3D" id="1.10.630.10">
    <property type="entry name" value="Cytochrome P450"/>
    <property type="match status" value="1"/>
</dbReference>
<evidence type="ECO:0000313" key="4">
    <source>
        <dbReference type="EMBL" id="CAG2065260.1"/>
    </source>
</evidence>
<dbReference type="PANTHER" id="PTHR24305">
    <property type="entry name" value="CYTOCHROME P450"/>
    <property type="match status" value="1"/>
</dbReference>
<proteinExistence type="inferred from homology"/>
<sequence length="122" mass="13637">MKHISEAMDRLQQSRSPRDSNSDVSILEKVLLKTNNPKIAAVMAMDLFLVGVDTTSVAITSTLYQLAKNPSKQQRLFRELNQVLPSADTPLEPASLDKLTYLKACIKETLRYIHGSLHIVTN</sequence>
<reference evidence="4" key="1">
    <citation type="submission" date="2021-03" db="EMBL/GenBank/DDBJ databases">
        <authorList>
            <person name="Tran Van P."/>
        </authorList>
    </citation>
    <scope>NUCLEOTIDE SEQUENCE</scope>
</reference>
<dbReference type="Pfam" id="PF00067">
    <property type="entry name" value="p450"/>
    <property type="match status" value="1"/>
</dbReference>
<evidence type="ECO:0008006" key="6">
    <source>
        <dbReference type="Google" id="ProtNLM"/>
    </source>
</evidence>
<dbReference type="InterPro" id="IPR036396">
    <property type="entry name" value="Cyt_P450_sf"/>
</dbReference>
<keyword evidence="5" id="KW-1185">Reference proteome</keyword>
<comment type="caution">
    <text evidence="4">The sequence shown here is derived from an EMBL/GenBank/DDBJ whole genome shotgun (WGS) entry which is preliminary data.</text>
</comment>
<evidence type="ECO:0000313" key="5">
    <source>
        <dbReference type="Proteomes" id="UP001153148"/>
    </source>
</evidence>
<dbReference type="PANTHER" id="PTHR24305:SF28">
    <property type="entry name" value="CYTOCHROME P450 49A1-RELATED"/>
    <property type="match status" value="1"/>
</dbReference>
<keyword evidence="2" id="KW-0503">Monooxygenase</keyword>
<dbReference type="InterPro" id="IPR050121">
    <property type="entry name" value="Cytochrome_P450_monoxygenase"/>
</dbReference>
<dbReference type="InterPro" id="IPR001128">
    <property type="entry name" value="Cyt_P450"/>
</dbReference>